<feature type="region of interest" description="Disordered" evidence="1">
    <location>
        <begin position="190"/>
        <end position="225"/>
    </location>
</feature>
<accession>A0A8J2LAS7</accession>
<name>A0A8J2LAS7_9HEXA</name>
<organism evidence="3 4">
    <name type="scientific">Allacma fusca</name>
    <dbReference type="NCBI Taxonomy" id="39272"/>
    <lineage>
        <taxon>Eukaryota</taxon>
        <taxon>Metazoa</taxon>
        <taxon>Ecdysozoa</taxon>
        <taxon>Arthropoda</taxon>
        <taxon>Hexapoda</taxon>
        <taxon>Collembola</taxon>
        <taxon>Symphypleona</taxon>
        <taxon>Sminthuridae</taxon>
        <taxon>Allacma</taxon>
    </lineage>
</organism>
<keyword evidence="4" id="KW-1185">Reference proteome</keyword>
<protein>
    <submittedName>
        <fullName evidence="3">Uncharacterized protein</fullName>
    </submittedName>
</protein>
<evidence type="ECO:0000256" key="1">
    <source>
        <dbReference type="SAM" id="MobiDB-lite"/>
    </source>
</evidence>
<evidence type="ECO:0000313" key="4">
    <source>
        <dbReference type="Proteomes" id="UP000708208"/>
    </source>
</evidence>
<dbReference type="AlphaFoldDB" id="A0A8J2LAS7"/>
<evidence type="ECO:0000256" key="2">
    <source>
        <dbReference type="SAM" id="SignalP"/>
    </source>
</evidence>
<feature type="signal peptide" evidence="2">
    <location>
        <begin position="1"/>
        <end position="23"/>
    </location>
</feature>
<gene>
    <name evidence="3" type="ORF">AFUS01_LOCUS29435</name>
</gene>
<proteinExistence type="predicted"/>
<reference evidence="3" key="1">
    <citation type="submission" date="2021-06" db="EMBL/GenBank/DDBJ databases">
        <authorList>
            <person name="Hodson N. C."/>
            <person name="Mongue J. A."/>
            <person name="Jaron S. K."/>
        </authorList>
    </citation>
    <scope>NUCLEOTIDE SEQUENCE</scope>
</reference>
<dbReference type="EMBL" id="CAJVCH010435071">
    <property type="protein sequence ID" value="CAG7818958.1"/>
    <property type="molecule type" value="Genomic_DNA"/>
</dbReference>
<feature type="chain" id="PRO_5035278081" evidence="2">
    <location>
        <begin position="24"/>
        <end position="398"/>
    </location>
</feature>
<feature type="region of interest" description="Disordered" evidence="1">
    <location>
        <begin position="165"/>
        <end position="184"/>
    </location>
</feature>
<comment type="caution">
    <text evidence="3">The sequence shown here is derived from an EMBL/GenBank/DDBJ whole genome shotgun (WGS) entry which is preliminary data.</text>
</comment>
<feature type="compositionally biased region" description="Acidic residues" evidence="1">
    <location>
        <begin position="165"/>
        <end position="178"/>
    </location>
</feature>
<evidence type="ECO:0000313" key="3">
    <source>
        <dbReference type="EMBL" id="CAG7818958.1"/>
    </source>
</evidence>
<sequence>MGLMVRCVLVLGTLPLIFPVIRTDLTLVPKIENLGEIPVNRGDKLRVRTHRRSARENCMNSLELLISELMRKKEGFMVLTGRVEGLLYIESDGILRTLPAHVDIDGYEWVRQISSEVVNEVPVSRSKSHLQTPMFTSAIKFMGGQNSSEVTNMGASPKPVTLNQEEMESAEIEKEDSDYSLNLEISPRRKRSSQFITGQSRAEGKENSNPVFDSPDVGGVSGKVEDWKNAESGFKNEDVSKDEGKDEEKKGKILLSETMGKAYNIRMGAQVRVKRVIWGDGALENTLILIDGIVRPDLNHHLCRAKVRVKDSRIFLLQIKPDGCLLLAFPPLSVTLDNLREFNQIALQLKPGPGKKIYVLKSAFKLGKKTHYGIDFGTPAFPKKKKGDFWQMLKRKKK</sequence>
<dbReference type="Proteomes" id="UP000708208">
    <property type="component" value="Unassembled WGS sequence"/>
</dbReference>
<keyword evidence="2" id="KW-0732">Signal</keyword>